<protein>
    <submittedName>
        <fullName evidence="1">Uncharacterized protein</fullName>
    </submittedName>
</protein>
<dbReference type="EMBL" id="MU393487">
    <property type="protein sequence ID" value="KAI4864360.1"/>
    <property type="molecule type" value="Genomic_DNA"/>
</dbReference>
<comment type="caution">
    <text evidence="1">The sequence shown here is derived from an EMBL/GenBank/DDBJ whole genome shotgun (WGS) entry which is preliminary data.</text>
</comment>
<sequence length="693" mass="75347">MVSFFGFKIGGEKKKKPANELDTAPPQPPKKDDRDAIGKPQLHGREGGKPTPLGGNGGNIYSVSRPNTSHSYMITARPVKASPYSSNTSQIGAASMSDLRQPNFSNLKQYASNPSLGNNWLNASTSDLVPPVPIRNPSRPSTPVKQQPPSWISPLEMHSTNGPPAFIPVAPKSSIVQHGLKLKIPQEPAPFPLYGDDDVSPKAPMPLRIRKPSPSPRHEHLLRGNQSPRKPPSPPQSIRASEDSDHSPVLNRPIFPRDDIFRPSSRGSNRNASTTLKEVQNTWDMPKYGPATLPSPISTPRGSEDQAPTNSAAGMWDDDLDLLTAPVIQTVRARRDTLTSITSRRRSVEIKIEEPEKPVVADALQRPKTSNGPQQPRRPMRPPPLNLERRARTPDRAGTYPPAPFYTRDQPPSTPTDDRTRRPPRDRAGPPPAAVGARGRPGRGGVHRPNADEYDLQPQASRRASQDSSNYERPLSPDSPLMPVTGPLASPRFAALFESQLAPPPRGGGARFRTNRDPSPLRESESPISDLELAAPRLGRRNVPTPDSSQWPLPSPTASSFDTTSLSHYSQRAESPFVVGNRRAREPPEPEPESPTSLLLGPLPTPPRVIPVPPRAESPFGFRSFNFSRPMTPVSDMPLRHDPPRRADTVPVPVSPSPGHVPPPRAATVNHGSVGRGLRSPAIVGDDFGGGFI</sequence>
<gene>
    <name evidence="1" type="ORF">F4820DRAFT_449069</name>
</gene>
<evidence type="ECO:0000313" key="2">
    <source>
        <dbReference type="Proteomes" id="UP001497700"/>
    </source>
</evidence>
<dbReference type="Proteomes" id="UP001497700">
    <property type="component" value="Unassembled WGS sequence"/>
</dbReference>
<organism evidence="1 2">
    <name type="scientific">Hypoxylon rubiginosum</name>
    <dbReference type="NCBI Taxonomy" id="110542"/>
    <lineage>
        <taxon>Eukaryota</taxon>
        <taxon>Fungi</taxon>
        <taxon>Dikarya</taxon>
        <taxon>Ascomycota</taxon>
        <taxon>Pezizomycotina</taxon>
        <taxon>Sordariomycetes</taxon>
        <taxon>Xylariomycetidae</taxon>
        <taxon>Xylariales</taxon>
        <taxon>Hypoxylaceae</taxon>
        <taxon>Hypoxylon</taxon>
    </lineage>
</organism>
<proteinExistence type="predicted"/>
<evidence type="ECO:0000313" key="1">
    <source>
        <dbReference type="EMBL" id="KAI4864360.1"/>
    </source>
</evidence>
<name>A0ACB9YZM4_9PEZI</name>
<reference evidence="1 2" key="1">
    <citation type="journal article" date="2022" name="New Phytol.">
        <title>Ecological generalism drives hyperdiversity of secondary metabolite gene clusters in xylarialean endophytes.</title>
        <authorList>
            <person name="Franco M.E.E."/>
            <person name="Wisecaver J.H."/>
            <person name="Arnold A.E."/>
            <person name="Ju Y.M."/>
            <person name="Slot J.C."/>
            <person name="Ahrendt S."/>
            <person name="Moore L.P."/>
            <person name="Eastman K.E."/>
            <person name="Scott K."/>
            <person name="Konkel Z."/>
            <person name="Mondo S.J."/>
            <person name="Kuo A."/>
            <person name="Hayes R.D."/>
            <person name="Haridas S."/>
            <person name="Andreopoulos B."/>
            <person name="Riley R."/>
            <person name="LaButti K."/>
            <person name="Pangilinan J."/>
            <person name="Lipzen A."/>
            <person name="Amirebrahimi M."/>
            <person name="Yan J."/>
            <person name="Adam C."/>
            <person name="Keymanesh K."/>
            <person name="Ng V."/>
            <person name="Louie K."/>
            <person name="Northen T."/>
            <person name="Drula E."/>
            <person name="Henrissat B."/>
            <person name="Hsieh H.M."/>
            <person name="Youens-Clark K."/>
            <person name="Lutzoni F."/>
            <person name="Miadlikowska J."/>
            <person name="Eastwood D.C."/>
            <person name="Hamelin R.C."/>
            <person name="Grigoriev I.V."/>
            <person name="U'Ren J.M."/>
        </authorList>
    </citation>
    <scope>NUCLEOTIDE SEQUENCE [LARGE SCALE GENOMIC DNA]</scope>
    <source>
        <strain evidence="1 2">CBS 119005</strain>
    </source>
</reference>
<accession>A0ACB9YZM4</accession>
<keyword evidence="2" id="KW-1185">Reference proteome</keyword>